<reference evidence="2" key="1">
    <citation type="submission" date="2021-01" db="EMBL/GenBank/DDBJ databases">
        <authorList>
            <consortium name="Genoscope - CEA"/>
            <person name="William W."/>
        </authorList>
    </citation>
    <scope>NUCLEOTIDE SEQUENCE</scope>
</reference>
<protein>
    <submittedName>
        <fullName evidence="2">Uncharacterized protein</fullName>
    </submittedName>
</protein>
<name>A0A8S1RL55_9CILI</name>
<evidence type="ECO:0000256" key="1">
    <source>
        <dbReference type="SAM" id="SignalP"/>
    </source>
</evidence>
<accession>A0A8S1RL55</accession>
<feature type="chain" id="PRO_5035715088" evidence="1">
    <location>
        <begin position="17"/>
        <end position="75"/>
    </location>
</feature>
<sequence length="75" mass="8633">MQILLVLLLTVKVGNFEMGVIFKSQIVEDLLSQVVIKDLMIKLLFLKHLSCLRIIKLLSDLHFGGCYKNLIFQQD</sequence>
<proteinExistence type="predicted"/>
<evidence type="ECO:0000313" key="3">
    <source>
        <dbReference type="Proteomes" id="UP000692954"/>
    </source>
</evidence>
<gene>
    <name evidence="2" type="ORF">PSON_ATCC_30995.1.T2000007</name>
</gene>
<keyword evidence="1" id="KW-0732">Signal</keyword>
<comment type="caution">
    <text evidence="2">The sequence shown here is derived from an EMBL/GenBank/DDBJ whole genome shotgun (WGS) entry which is preliminary data.</text>
</comment>
<dbReference type="Proteomes" id="UP000692954">
    <property type="component" value="Unassembled WGS sequence"/>
</dbReference>
<evidence type="ECO:0000313" key="2">
    <source>
        <dbReference type="EMBL" id="CAD8128916.1"/>
    </source>
</evidence>
<dbReference type="AlphaFoldDB" id="A0A8S1RL55"/>
<feature type="signal peptide" evidence="1">
    <location>
        <begin position="1"/>
        <end position="16"/>
    </location>
</feature>
<organism evidence="2 3">
    <name type="scientific">Paramecium sonneborni</name>
    <dbReference type="NCBI Taxonomy" id="65129"/>
    <lineage>
        <taxon>Eukaryota</taxon>
        <taxon>Sar</taxon>
        <taxon>Alveolata</taxon>
        <taxon>Ciliophora</taxon>
        <taxon>Intramacronucleata</taxon>
        <taxon>Oligohymenophorea</taxon>
        <taxon>Peniculida</taxon>
        <taxon>Parameciidae</taxon>
        <taxon>Paramecium</taxon>
    </lineage>
</organism>
<dbReference type="EMBL" id="CAJJDN010000200">
    <property type="protein sequence ID" value="CAD8128916.1"/>
    <property type="molecule type" value="Genomic_DNA"/>
</dbReference>
<keyword evidence="3" id="KW-1185">Reference proteome</keyword>